<comment type="caution">
    <text evidence="9">The sequence shown here is derived from an EMBL/GenBank/DDBJ whole genome shotgun (WGS) entry which is preliminary data.</text>
</comment>
<feature type="domain" description="Sulfatase N-terminal" evidence="8">
    <location>
        <begin position="25"/>
        <end position="380"/>
    </location>
</feature>
<feature type="chain" id="PRO_5034024145" evidence="7">
    <location>
        <begin position="22"/>
        <end position="497"/>
    </location>
</feature>
<evidence type="ECO:0000256" key="6">
    <source>
        <dbReference type="ARBA" id="ARBA00022837"/>
    </source>
</evidence>
<keyword evidence="6" id="KW-0106">Calcium</keyword>
<keyword evidence="10" id="KW-1185">Reference proteome</keyword>
<dbReference type="SUPFAM" id="SSF53649">
    <property type="entry name" value="Alkaline phosphatase-like"/>
    <property type="match status" value="1"/>
</dbReference>
<keyword evidence="3" id="KW-0479">Metal-binding</keyword>
<proteinExistence type="inferred from homology"/>
<dbReference type="GO" id="GO:0046872">
    <property type="term" value="F:metal ion binding"/>
    <property type="evidence" value="ECO:0007669"/>
    <property type="project" value="UniProtKB-KW"/>
</dbReference>
<dbReference type="InterPro" id="IPR050738">
    <property type="entry name" value="Sulfatase"/>
</dbReference>
<dbReference type="RefSeq" id="WP_182498907.1">
    <property type="nucleotide sequence ID" value="NZ_BMKM01000002.1"/>
</dbReference>
<keyword evidence="4 7" id="KW-0732">Signal</keyword>
<sequence length="497" mass="55958">MNFKRVLLGMLSIFLCFAVNAQKKSNIIIFMVDDMGWQDTSYPFGPNTTAFNTRYHTPNMERLAKSGVAFTDAYSTPVCTPTRVSLMTGMNASKHHVTNWTAPMKDNPTGNKDEEMEEPDWNYNGMSPIAGVEHTIYATPLAQILKDHGYFTIHAGKAHWGSAGTAGSNPYSLGFTVNIAGTSTGRPASYWGEQNFGRTSTDYHGIENLQEYFGQEINLTEALTREALKSLEFPIQHKLPFFLHLSHYALHDPLMEDRRYFQKYLDQGLSRNEAKYASMIESMDKSLGDVLDFLESKNLQDNTYIIFISDNGGLSTIPPRDGVAHTHNKPLRSGKGSIYEGGIRVPLMIKGIKNNVKNKRNDVPVIVEDIFPTVLDMAQIKKVKTVQEIDGNSQLSALKNLGTVRQERPLVFHIPNKWTKSDGDGFNYRSAIRKGKYKLVWSLRNDSFELFDLEEDLGEQNNLIEKEGMQVIAEGLKSELQTILKNNKAPMPKRKGN</sequence>
<comment type="cofactor">
    <cofactor evidence="1">
        <name>Ca(2+)</name>
        <dbReference type="ChEBI" id="CHEBI:29108"/>
    </cofactor>
</comment>
<dbReference type="GO" id="GO:0004065">
    <property type="term" value="F:arylsulfatase activity"/>
    <property type="evidence" value="ECO:0007669"/>
    <property type="project" value="TreeGrafter"/>
</dbReference>
<dbReference type="EMBL" id="BMKM01000002">
    <property type="protein sequence ID" value="GGE15722.1"/>
    <property type="molecule type" value="Genomic_DNA"/>
</dbReference>
<reference evidence="9" key="2">
    <citation type="submission" date="2020-09" db="EMBL/GenBank/DDBJ databases">
        <authorList>
            <person name="Sun Q."/>
            <person name="Zhou Y."/>
        </authorList>
    </citation>
    <scope>NUCLEOTIDE SEQUENCE</scope>
    <source>
        <strain evidence="9">CGMCC 1.15966</strain>
    </source>
</reference>
<dbReference type="PROSITE" id="PS00523">
    <property type="entry name" value="SULFATASE_1"/>
    <property type="match status" value="1"/>
</dbReference>
<dbReference type="InterPro" id="IPR024607">
    <property type="entry name" value="Sulfatase_CS"/>
</dbReference>
<dbReference type="PANTHER" id="PTHR42693:SF42">
    <property type="entry name" value="ARYLSULFATASE G"/>
    <property type="match status" value="1"/>
</dbReference>
<accession>A0A8H9FYI9</accession>
<evidence type="ECO:0000259" key="8">
    <source>
        <dbReference type="Pfam" id="PF00884"/>
    </source>
</evidence>
<evidence type="ECO:0000256" key="2">
    <source>
        <dbReference type="ARBA" id="ARBA00008779"/>
    </source>
</evidence>
<comment type="similarity">
    <text evidence="2">Belongs to the sulfatase family.</text>
</comment>
<evidence type="ECO:0000256" key="4">
    <source>
        <dbReference type="ARBA" id="ARBA00022729"/>
    </source>
</evidence>
<evidence type="ECO:0000256" key="1">
    <source>
        <dbReference type="ARBA" id="ARBA00001913"/>
    </source>
</evidence>
<dbReference type="Gene3D" id="3.40.720.10">
    <property type="entry name" value="Alkaline Phosphatase, subunit A"/>
    <property type="match status" value="1"/>
</dbReference>
<dbReference type="Proteomes" id="UP000614460">
    <property type="component" value="Unassembled WGS sequence"/>
</dbReference>
<evidence type="ECO:0000313" key="9">
    <source>
        <dbReference type="EMBL" id="GGE15722.1"/>
    </source>
</evidence>
<evidence type="ECO:0000256" key="3">
    <source>
        <dbReference type="ARBA" id="ARBA00022723"/>
    </source>
</evidence>
<protein>
    <submittedName>
        <fullName evidence="9">Sulfatase</fullName>
    </submittedName>
</protein>
<dbReference type="AlphaFoldDB" id="A0A8H9FYI9"/>
<organism evidence="9 10">
    <name type="scientific">Sphingobacterium cellulitidis</name>
    <dbReference type="NCBI Taxonomy" id="1768011"/>
    <lineage>
        <taxon>Bacteria</taxon>
        <taxon>Pseudomonadati</taxon>
        <taxon>Bacteroidota</taxon>
        <taxon>Sphingobacteriia</taxon>
        <taxon>Sphingobacteriales</taxon>
        <taxon>Sphingobacteriaceae</taxon>
        <taxon>Sphingobacterium</taxon>
    </lineage>
</organism>
<dbReference type="CDD" id="cd16144">
    <property type="entry name" value="ARS_like"/>
    <property type="match status" value="1"/>
</dbReference>
<dbReference type="PANTHER" id="PTHR42693">
    <property type="entry name" value="ARYLSULFATASE FAMILY MEMBER"/>
    <property type="match status" value="1"/>
</dbReference>
<feature type="signal peptide" evidence="7">
    <location>
        <begin position="1"/>
        <end position="21"/>
    </location>
</feature>
<gene>
    <name evidence="9" type="ORF">GCM10011516_11860</name>
</gene>
<dbReference type="Gene3D" id="3.30.1120.10">
    <property type="match status" value="1"/>
</dbReference>
<name>A0A8H9FYI9_9SPHI</name>
<evidence type="ECO:0000256" key="7">
    <source>
        <dbReference type="SAM" id="SignalP"/>
    </source>
</evidence>
<dbReference type="Pfam" id="PF00884">
    <property type="entry name" value="Sulfatase"/>
    <property type="match status" value="1"/>
</dbReference>
<dbReference type="InterPro" id="IPR000917">
    <property type="entry name" value="Sulfatase_N"/>
</dbReference>
<evidence type="ECO:0000313" key="10">
    <source>
        <dbReference type="Proteomes" id="UP000614460"/>
    </source>
</evidence>
<dbReference type="InterPro" id="IPR017850">
    <property type="entry name" value="Alkaline_phosphatase_core_sf"/>
</dbReference>
<keyword evidence="5" id="KW-0378">Hydrolase</keyword>
<evidence type="ECO:0000256" key="5">
    <source>
        <dbReference type="ARBA" id="ARBA00022801"/>
    </source>
</evidence>
<reference evidence="9" key="1">
    <citation type="journal article" date="2014" name="Int. J. Syst. Evol. Microbiol.">
        <title>Complete genome sequence of Corynebacterium casei LMG S-19264T (=DSM 44701T), isolated from a smear-ripened cheese.</title>
        <authorList>
            <consortium name="US DOE Joint Genome Institute (JGI-PGF)"/>
            <person name="Walter F."/>
            <person name="Albersmeier A."/>
            <person name="Kalinowski J."/>
            <person name="Ruckert C."/>
        </authorList>
    </citation>
    <scope>NUCLEOTIDE SEQUENCE</scope>
    <source>
        <strain evidence="9">CGMCC 1.15966</strain>
    </source>
</reference>